<proteinExistence type="predicted"/>
<reference evidence="4" key="1">
    <citation type="submission" date="2017-02" db="EMBL/GenBank/DDBJ databases">
        <authorList>
            <person name="Varghese N."/>
            <person name="Submissions S."/>
        </authorList>
    </citation>
    <scope>NUCLEOTIDE SEQUENCE [LARGE SCALE GENOMIC DNA]</scope>
    <source>
        <strain evidence="4">ATCC BAA-34</strain>
    </source>
</reference>
<dbReference type="InterPro" id="IPR029030">
    <property type="entry name" value="Caspase-like_dom_sf"/>
</dbReference>
<dbReference type="STRING" id="115783.SAMN02745119_01548"/>
<dbReference type="PANTHER" id="PTHR22576">
    <property type="entry name" value="MUCOSA ASSOCIATED LYMPHOID TISSUE LYMPHOMA TRANSLOCATION PROTEIN 1/PARACASPASE"/>
    <property type="match status" value="1"/>
</dbReference>
<dbReference type="InterPro" id="IPR016187">
    <property type="entry name" value="CTDL_fold"/>
</dbReference>
<evidence type="ECO:0000259" key="2">
    <source>
        <dbReference type="PROSITE" id="PS50208"/>
    </source>
</evidence>
<feature type="domain" description="Caspase family p20" evidence="2">
    <location>
        <begin position="46"/>
        <end position="175"/>
    </location>
</feature>
<sequence length="519" mass="56642">MRCRSLLVILALLCIGGTHVLAAPVQRSQGNMRGLQVQPKPVTDNRQRVALVVGNSSYTSSPLKNPANDARAMAVSLRRLGFVVDERINLNYLELNKSIEAFGKKLKSGGIGLFYYAGHGMQVQGNNYLIPVDAQIDDENEVRFKAVDAGLVLAKMEQARSDVNIVILDACRDNPFSRSFRSTSRGLASMDAPSGTFIAYATAPGKTAADGGGSNGLYTAELIKVLQTPSLTLEQVFKRTLKAVREKSGNKQTPWMASNLEGEFYFVPPAVVSDPRSSSLQSTLPPPQVAQQPTTFSNPLTDTFTGMEFVSVPAGCFTVNGGPVCVDAFSIGKFEVTQSQWKKVMGNNPSHFTECGDSCPVEEVSWHDVQQFIQKLSAHTGMNYRLPTEIEWVYACKAGGNHAYCGSNNVNAVAWYGAYGGSKKGTSRETTNPVGQKQANAWGVYDMSGNVWEWVHDWYGDSYPSSSKNPQGPSSGTQRVIRGGSWYSNLPYLHTSFRQYEAPESRLNFLGLRLVAPVK</sequence>
<dbReference type="GO" id="GO:0004197">
    <property type="term" value="F:cysteine-type endopeptidase activity"/>
    <property type="evidence" value="ECO:0007669"/>
    <property type="project" value="InterPro"/>
</dbReference>
<dbReference type="InterPro" id="IPR042095">
    <property type="entry name" value="SUMF_sf"/>
</dbReference>
<dbReference type="InterPro" id="IPR052039">
    <property type="entry name" value="Caspase-related_regulators"/>
</dbReference>
<keyword evidence="4" id="KW-1185">Reference proteome</keyword>
<name>A0A1T4NAH2_9BACT</name>
<dbReference type="SUPFAM" id="SSF52129">
    <property type="entry name" value="Caspase-like"/>
    <property type="match status" value="1"/>
</dbReference>
<dbReference type="PANTHER" id="PTHR22576:SF37">
    <property type="entry name" value="MUCOSA-ASSOCIATED LYMPHOID TISSUE LYMPHOMA TRANSLOCATION PROTEIN 1"/>
    <property type="match status" value="1"/>
</dbReference>
<dbReference type="Pfam" id="PF03781">
    <property type="entry name" value="FGE-sulfatase"/>
    <property type="match status" value="1"/>
</dbReference>
<dbReference type="GO" id="GO:0006508">
    <property type="term" value="P:proteolysis"/>
    <property type="evidence" value="ECO:0007669"/>
    <property type="project" value="InterPro"/>
</dbReference>
<dbReference type="SUPFAM" id="SSF56436">
    <property type="entry name" value="C-type lectin-like"/>
    <property type="match status" value="1"/>
</dbReference>
<dbReference type="Proteomes" id="UP000190102">
    <property type="component" value="Unassembled WGS sequence"/>
</dbReference>
<dbReference type="InterPro" id="IPR005532">
    <property type="entry name" value="SUMF_dom"/>
</dbReference>
<feature type="chain" id="PRO_5012956184" evidence="1">
    <location>
        <begin position="23"/>
        <end position="519"/>
    </location>
</feature>
<dbReference type="Pfam" id="PF00656">
    <property type="entry name" value="Peptidase_C14"/>
    <property type="match status" value="1"/>
</dbReference>
<accession>A0A1T4NAH2</accession>
<evidence type="ECO:0000313" key="4">
    <source>
        <dbReference type="Proteomes" id="UP000190102"/>
    </source>
</evidence>
<dbReference type="Gene3D" id="3.40.50.1460">
    <property type="match status" value="1"/>
</dbReference>
<feature type="signal peptide" evidence="1">
    <location>
        <begin position="1"/>
        <end position="22"/>
    </location>
</feature>
<dbReference type="Gene3D" id="3.90.1580.10">
    <property type="entry name" value="paralog of FGE (formylglycine-generating enzyme)"/>
    <property type="match status" value="1"/>
</dbReference>
<gene>
    <name evidence="3" type="ORF">SAMN02745119_01548</name>
</gene>
<dbReference type="EMBL" id="FUWR01000007">
    <property type="protein sequence ID" value="SJZ76251.1"/>
    <property type="molecule type" value="Genomic_DNA"/>
</dbReference>
<dbReference type="InterPro" id="IPR011600">
    <property type="entry name" value="Pept_C14_caspase"/>
</dbReference>
<dbReference type="AlphaFoldDB" id="A0A1T4NAH2"/>
<dbReference type="InterPro" id="IPR001309">
    <property type="entry name" value="Pept_C14_p20"/>
</dbReference>
<keyword evidence="1" id="KW-0732">Signal</keyword>
<organism evidence="3 4">
    <name type="scientific">Trichlorobacter thiogenes</name>
    <dbReference type="NCBI Taxonomy" id="115783"/>
    <lineage>
        <taxon>Bacteria</taxon>
        <taxon>Pseudomonadati</taxon>
        <taxon>Thermodesulfobacteriota</taxon>
        <taxon>Desulfuromonadia</taxon>
        <taxon>Geobacterales</taxon>
        <taxon>Geobacteraceae</taxon>
        <taxon>Trichlorobacter</taxon>
    </lineage>
</organism>
<evidence type="ECO:0000256" key="1">
    <source>
        <dbReference type="SAM" id="SignalP"/>
    </source>
</evidence>
<protein>
    <submittedName>
        <fullName evidence="3">Uncharacterized protein containing caspase domain</fullName>
    </submittedName>
</protein>
<evidence type="ECO:0000313" key="3">
    <source>
        <dbReference type="EMBL" id="SJZ76251.1"/>
    </source>
</evidence>
<dbReference type="PROSITE" id="PS50208">
    <property type="entry name" value="CASPASE_P20"/>
    <property type="match status" value="1"/>
</dbReference>